<dbReference type="Pfam" id="PF00583">
    <property type="entry name" value="Acetyltransf_1"/>
    <property type="match status" value="1"/>
</dbReference>
<dbReference type="PROSITE" id="PS51186">
    <property type="entry name" value="GNAT"/>
    <property type="match status" value="1"/>
</dbReference>
<dbReference type="EC" id="2.3.1.-" evidence="2"/>
<keyword evidence="2" id="KW-0808">Transferase</keyword>
<feature type="domain" description="N-acetyltransferase" evidence="1">
    <location>
        <begin position="40"/>
        <end position="177"/>
    </location>
</feature>
<dbReference type="CDD" id="cd04301">
    <property type="entry name" value="NAT_SF"/>
    <property type="match status" value="1"/>
</dbReference>
<proteinExistence type="predicted"/>
<evidence type="ECO:0000259" key="1">
    <source>
        <dbReference type="PROSITE" id="PS51186"/>
    </source>
</evidence>
<dbReference type="InterPro" id="IPR041496">
    <property type="entry name" value="YitH/HolE_GNAT"/>
</dbReference>
<name>A0ABY6ZIQ3_9BACL</name>
<dbReference type="InterPro" id="IPR016181">
    <property type="entry name" value="Acyl_CoA_acyltransferase"/>
</dbReference>
<dbReference type="InterPro" id="IPR052729">
    <property type="entry name" value="Acyl/Acetyltrans_Enzymes"/>
</dbReference>
<keyword evidence="3" id="KW-1185">Reference proteome</keyword>
<dbReference type="SUPFAM" id="SSF55729">
    <property type="entry name" value="Acyl-CoA N-acyltransferases (Nat)"/>
    <property type="match status" value="1"/>
</dbReference>
<dbReference type="PANTHER" id="PTHR47237">
    <property type="entry name" value="SLL0310 PROTEIN"/>
    <property type="match status" value="1"/>
</dbReference>
<sequence length="338" mass="37819">MAPRGQGDRLRKQDHRFCISALQIKGRKGPRRMRELDELYHIRALASSDLSDMRELTQAVGWAVVPWRLKLYQNIGHTLGALRGDKLVATIVAFRLGPTDVAVGQLIVHPSVQRQGLGRRLLQTVLDHYPDDNLHLIATQQGFPLYSHMGFISIGEVWRMEQGVDAESGRESTKPFEDAPTTSTCGGMEPALPQPFQVLRQELVPRLSDLDRNYTGFCRTALFECLVERGKAYVISRGKGPNWHSAALAVMERGAIRLGPLFAPAQEDAATLLQDAVECAKREGLPMRLDVYAQHDLLHKTAYQLGFQVKMQSPLMTLRRGSHSSPCNMFFCFDPATT</sequence>
<dbReference type="RefSeq" id="WP_268006634.1">
    <property type="nucleotide sequence ID" value="NZ_BSUT01000001.1"/>
</dbReference>
<reference evidence="2" key="1">
    <citation type="submission" date="2022-08" db="EMBL/GenBank/DDBJ databases">
        <title>Alicyclobacillus fastidiosus DSM 17978, complete genome.</title>
        <authorList>
            <person name="Wang Q."/>
            <person name="Cai R."/>
            <person name="Wang Z."/>
        </authorList>
    </citation>
    <scope>NUCLEOTIDE SEQUENCE</scope>
    <source>
        <strain evidence="2">DSM 17978</strain>
    </source>
</reference>
<dbReference type="GO" id="GO:0016746">
    <property type="term" value="F:acyltransferase activity"/>
    <property type="evidence" value="ECO:0007669"/>
    <property type="project" value="UniProtKB-KW"/>
</dbReference>
<organism evidence="2 3">
    <name type="scientific">Alicyclobacillus fastidiosus</name>
    <dbReference type="NCBI Taxonomy" id="392011"/>
    <lineage>
        <taxon>Bacteria</taxon>
        <taxon>Bacillati</taxon>
        <taxon>Bacillota</taxon>
        <taxon>Bacilli</taxon>
        <taxon>Bacillales</taxon>
        <taxon>Alicyclobacillaceae</taxon>
        <taxon>Alicyclobacillus</taxon>
    </lineage>
</organism>
<dbReference type="Pfam" id="PF18014">
    <property type="entry name" value="Acetyltransf_18"/>
    <property type="match status" value="1"/>
</dbReference>
<dbReference type="InterPro" id="IPR000182">
    <property type="entry name" value="GNAT_dom"/>
</dbReference>
<keyword evidence="2" id="KW-0012">Acyltransferase</keyword>
<dbReference type="Gene3D" id="3.40.630.90">
    <property type="match status" value="1"/>
</dbReference>
<gene>
    <name evidence="2" type="ORF">NZD89_04830</name>
</gene>
<accession>A0ABY6ZIQ3</accession>
<evidence type="ECO:0000313" key="2">
    <source>
        <dbReference type="EMBL" id="WAH42759.1"/>
    </source>
</evidence>
<dbReference type="EMBL" id="CP104067">
    <property type="protein sequence ID" value="WAH42759.1"/>
    <property type="molecule type" value="Genomic_DNA"/>
</dbReference>
<dbReference type="PANTHER" id="PTHR47237:SF2">
    <property type="entry name" value="BLL4206 PROTEIN"/>
    <property type="match status" value="1"/>
</dbReference>
<dbReference type="Gene3D" id="3.40.630.30">
    <property type="match status" value="1"/>
</dbReference>
<protein>
    <submittedName>
        <fullName evidence="2">GNAT family N-acetyltransferase</fullName>
        <ecNumber evidence="2">2.3.1.-</ecNumber>
    </submittedName>
</protein>
<evidence type="ECO:0000313" key="3">
    <source>
        <dbReference type="Proteomes" id="UP001164761"/>
    </source>
</evidence>
<dbReference type="Proteomes" id="UP001164761">
    <property type="component" value="Chromosome"/>
</dbReference>